<proteinExistence type="predicted"/>
<comment type="caution">
    <text evidence="1">The sequence shown here is derived from an EMBL/GenBank/DDBJ whole genome shotgun (WGS) entry which is preliminary data.</text>
</comment>
<reference evidence="1 2" key="1">
    <citation type="journal article" date="2020" name="Fungal Divers.">
        <title>Resolving the Mortierellaceae phylogeny through synthesis of multi-gene phylogenetics and phylogenomics.</title>
        <authorList>
            <person name="Vandepol N."/>
            <person name="Liber J."/>
            <person name="Desiro A."/>
            <person name="Na H."/>
            <person name="Kennedy M."/>
            <person name="Barry K."/>
            <person name="Grigoriev I.V."/>
            <person name="Miller A.N."/>
            <person name="O'Donnell K."/>
            <person name="Stajich J.E."/>
            <person name="Bonito G."/>
        </authorList>
    </citation>
    <scope>NUCLEOTIDE SEQUENCE [LARGE SCALE GENOMIC DNA]</scope>
    <source>
        <strain evidence="1 2">AD045</strain>
    </source>
</reference>
<keyword evidence="2" id="KW-1185">Reference proteome</keyword>
<dbReference type="EMBL" id="JAAAIM010001261">
    <property type="protein sequence ID" value="KAG0280471.1"/>
    <property type="molecule type" value="Genomic_DNA"/>
</dbReference>
<dbReference type="Proteomes" id="UP001194696">
    <property type="component" value="Unassembled WGS sequence"/>
</dbReference>
<evidence type="ECO:0000313" key="2">
    <source>
        <dbReference type="Proteomes" id="UP001194696"/>
    </source>
</evidence>
<evidence type="ECO:0000313" key="1">
    <source>
        <dbReference type="EMBL" id="KAG0280471.1"/>
    </source>
</evidence>
<protein>
    <submittedName>
        <fullName evidence="1">Uncharacterized protein</fullName>
    </submittedName>
</protein>
<organism evidence="1 2">
    <name type="scientific">Linnemannia gamsii</name>
    <dbReference type="NCBI Taxonomy" id="64522"/>
    <lineage>
        <taxon>Eukaryota</taxon>
        <taxon>Fungi</taxon>
        <taxon>Fungi incertae sedis</taxon>
        <taxon>Mucoromycota</taxon>
        <taxon>Mortierellomycotina</taxon>
        <taxon>Mortierellomycetes</taxon>
        <taxon>Mortierellales</taxon>
        <taxon>Mortierellaceae</taxon>
        <taxon>Linnemannia</taxon>
    </lineage>
</organism>
<sequence>MDTSTKSSDCMPVVCNNSMSERVISKKKEEDRSLGNASRIYMLVSVPLRKQLFVLKWKSIQIDYIKIGSGARWKRVNVLVEFPMLVRSWT</sequence>
<accession>A0ABQ7JME1</accession>
<gene>
    <name evidence="1" type="ORF">BGZ96_001556</name>
</gene>
<name>A0ABQ7JME1_9FUNG</name>